<evidence type="ECO:0000313" key="2">
    <source>
        <dbReference type="EMBL" id="RSL28701.1"/>
    </source>
</evidence>
<organism evidence="2 3">
    <name type="scientific">Salibacterium salarium</name>
    <dbReference type="NCBI Taxonomy" id="284579"/>
    <lineage>
        <taxon>Bacteria</taxon>
        <taxon>Bacillati</taxon>
        <taxon>Bacillota</taxon>
        <taxon>Bacilli</taxon>
        <taxon>Bacillales</taxon>
        <taxon>Bacillaceae</taxon>
    </lineage>
</organism>
<feature type="compositionally biased region" description="Basic and acidic residues" evidence="1">
    <location>
        <begin position="17"/>
        <end position="39"/>
    </location>
</feature>
<keyword evidence="3" id="KW-1185">Reference proteome</keyword>
<name>A0A428MRL3_9BACI</name>
<reference evidence="2 3" key="1">
    <citation type="submission" date="2018-10" db="EMBL/GenBank/DDBJ databases">
        <title>Draft genome sequence of Bacillus salarius IM0101, isolated from a hypersaline soil in Inner Mongolia, China.</title>
        <authorList>
            <person name="Yamprayoonswat W."/>
            <person name="Boonvisut S."/>
            <person name="Jumpathong W."/>
            <person name="Sittihan S."/>
            <person name="Ruangsuj P."/>
            <person name="Wanthongcharoen S."/>
            <person name="Thongpramul N."/>
            <person name="Pimmason S."/>
            <person name="Yu B."/>
            <person name="Yasawong M."/>
        </authorList>
    </citation>
    <scope>NUCLEOTIDE SEQUENCE [LARGE SCALE GENOMIC DNA]</scope>
    <source>
        <strain evidence="2 3">IM0101</strain>
    </source>
</reference>
<comment type="caution">
    <text evidence="2">The sequence shown here is derived from an EMBL/GenBank/DDBJ whole genome shotgun (WGS) entry which is preliminary data.</text>
</comment>
<accession>A0A428MRL3</accession>
<dbReference type="Proteomes" id="UP000275076">
    <property type="component" value="Unassembled WGS sequence"/>
</dbReference>
<dbReference type="AlphaFoldDB" id="A0A428MRL3"/>
<feature type="non-terminal residue" evidence="2">
    <location>
        <position position="129"/>
    </location>
</feature>
<gene>
    <name evidence="2" type="ORF">D7Z54_35230</name>
</gene>
<proteinExistence type="predicted"/>
<sequence length="129" mass="14976">MLKEAFQVLDHSGFQETSHEHMERIRSDAGETRERDRGATETTPGTRGNDTDDEDAVQRNDGIDYDEVITNAARYMGVFDIELVYSWTPREYELLMKGVHHQEIDRYDFMAQSALAREAAHRAKRMRPN</sequence>
<feature type="region of interest" description="Disordered" evidence="1">
    <location>
        <begin position="1"/>
        <end position="59"/>
    </location>
</feature>
<dbReference type="EMBL" id="RBVX01000231">
    <property type="protein sequence ID" value="RSL28701.1"/>
    <property type="molecule type" value="Genomic_DNA"/>
</dbReference>
<protein>
    <submittedName>
        <fullName evidence="2">Uncharacterized protein</fullName>
    </submittedName>
</protein>
<evidence type="ECO:0000256" key="1">
    <source>
        <dbReference type="SAM" id="MobiDB-lite"/>
    </source>
</evidence>
<evidence type="ECO:0000313" key="3">
    <source>
        <dbReference type="Proteomes" id="UP000275076"/>
    </source>
</evidence>